<dbReference type="EMBL" id="PXOQ01000009">
    <property type="protein sequence ID" value="PSG88599.1"/>
    <property type="molecule type" value="Genomic_DNA"/>
</dbReference>
<dbReference type="CDD" id="cd02440">
    <property type="entry name" value="AdoMet_MTases"/>
    <property type="match status" value="1"/>
</dbReference>
<evidence type="ECO:0000256" key="1">
    <source>
        <dbReference type="ARBA" id="ARBA00022679"/>
    </source>
</evidence>
<evidence type="ECO:0000313" key="4">
    <source>
        <dbReference type="Proteomes" id="UP000238426"/>
    </source>
</evidence>
<dbReference type="GO" id="GO:0008168">
    <property type="term" value="F:methyltransferase activity"/>
    <property type="evidence" value="ECO:0007669"/>
    <property type="project" value="UniProtKB-KW"/>
</dbReference>
<evidence type="ECO:0000313" key="3">
    <source>
        <dbReference type="EMBL" id="PSG88599.1"/>
    </source>
</evidence>
<feature type="domain" description="Methyltransferase" evidence="2">
    <location>
        <begin position="60"/>
        <end position="149"/>
    </location>
</feature>
<gene>
    <name evidence="3" type="ORF">C7H52_09915</name>
</gene>
<dbReference type="GO" id="GO:0032259">
    <property type="term" value="P:methylation"/>
    <property type="evidence" value="ECO:0007669"/>
    <property type="project" value="UniProtKB-KW"/>
</dbReference>
<dbReference type="InterPro" id="IPR041698">
    <property type="entry name" value="Methyltransf_25"/>
</dbReference>
<accession>A0A2T1N9R5</accession>
<reference evidence="3 4" key="1">
    <citation type="submission" date="2018-03" db="EMBL/GenBank/DDBJ databases">
        <title>Mesoflavibacter sp. HG37 and Mesoflavibacter sp. HG96 sp.nov., two marine bacteria isolated from seawater of Western Pacific Ocean.</title>
        <authorList>
            <person name="Cheng H."/>
            <person name="Wu Y.-H."/>
            <person name="Guo L.-L."/>
            <person name="Xu X.-W."/>
        </authorList>
    </citation>
    <scope>NUCLEOTIDE SEQUENCE [LARGE SCALE GENOMIC DNA]</scope>
    <source>
        <strain evidence="3 4">KCTC 32269</strain>
    </source>
</reference>
<dbReference type="PANTHER" id="PTHR43861">
    <property type="entry name" value="TRANS-ACONITATE 2-METHYLTRANSFERASE-RELATED"/>
    <property type="match status" value="1"/>
</dbReference>
<dbReference type="InterPro" id="IPR029063">
    <property type="entry name" value="SAM-dependent_MTases_sf"/>
</dbReference>
<evidence type="ECO:0000259" key="2">
    <source>
        <dbReference type="Pfam" id="PF13649"/>
    </source>
</evidence>
<comment type="caution">
    <text evidence="3">The sequence shown here is derived from an EMBL/GenBank/DDBJ whole genome shotgun (WGS) entry which is preliminary data.</text>
</comment>
<keyword evidence="1 3" id="KW-0808">Transferase</keyword>
<name>A0A2T1N9R5_9FLAO</name>
<dbReference type="Gene3D" id="3.40.50.150">
    <property type="entry name" value="Vaccinia Virus protein VP39"/>
    <property type="match status" value="1"/>
</dbReference>
<dbReference type="Pfam" id="PF13649">
    <property type="entry name" value="Methyltransf_25"/>
    <property type="match status" value="1"/>
</dbReference>
<proteinExistence type="predicted"/>
<protein>
    <submittedName>
        <fullName evidence="3">SAM-dependent methyltransferase</fullName>
    </submittedName>
</protein>
<dbReference type="OrthoDB" id="9811589at2"/>
<sequence length="254" mass="30033">MSLKRNHQIKNMTETSSTWYTSWFDTPFYHILYKDRDYSEAQDFMTNLTEYLNMPEHGTIMDLACGKGRHSVFLNTLGYNVLGVDLSQNSINYAKQFENETLKFEVHNMCEPYDGEFDAVFNLFTSFGYFDKEEDNLNTIKAIHKNLNEYGFGVIDFMNTEYVIAHLVPEEVKVVEDISFHLKRRVENDFIIKDINFTSDGKDYHFQERVKALSLKHFEHLFEKAGVYLLDIFGDYKLNKFKNKTSERLIMIFK</sequence>
<dbReference type="SUPFAM" id="SSF53335">
    <property type="entry name" value="S-adenosyl-L-methionine-dependent methyltransferases"/>
    <property type="match status" value="1"/>
</dbReference>
<dbReference type="Gene3D" id="2.20.25.110">
    <property type="entry name" value="S-adenosyl-L-methionine-dependent methyltransferases"/>
    <property type="match status" value="1"/>
</dbReference>
<keyword evidence="3" id="KW-0489">Methyltransferase</keyword>
<organism evidence="3 4">
    <name type="scientific">Aurantibacter aestuarii</name>
    <dbReference type="NCBI Taxonomy" id="1266046"/>
    <lineage>
        <taxon>Bacteria</taxon>
        <taxon>Pseudomonadati</taxon>
        <taxon>Bacteroidota</taxon>
        <taxon>Flavobacteriia</taxon>
        <taxon>Flavobacteriales</taxon>
        <taxon>Flavobacteriaceae</taxon>
        <taxon>Aurantibacter</taxon>
    </lineage>
</organism>
<dbReference type="AlphaFoldDB" id="A0A2T1N9R5"/>
<dbReference type="Proteomes" id="UP000238426">
    <property type="component" value="Unassembled WGS sequence"/>
</dbReference>
<keyword evidence="4" id="KW-1185">Reference proteome</keyword>